<protein>
    <recommendedName>
        <fullName evidence="1">DUF397 domain-containing protein</fullName>
    </recommendedName>
</protein>
<reference evidence="2" key="1">
    <citation type="submission" date="2021-01" db="EMBL/GenBank/DDBJ databases">
        <title>Whole genome shotgun sequence of Actinoplanes rishiriensis NBRC 108556.</title>
        <authorList>
            <person name="Komaki H."/>
            <person name="Tamura T."/>
        </authorList>
    </citation>
    <scope>NUCLEOTIDE SEQUENCE</scope>
    <source>
        <strain evidence="2">NBRC 108556</strain>
    </source>
</reference>
<dbReference type="Pfam" id="PF04149">
    <property type="entry name" value="DUF397"/>
    <property type="match status" value="1"/>
</dbReference>
<gene>
    <name evidence="2" type="ORF">Ari01nite_85810</name>
</gene>
<feature type="domain" description="DUF397" evidence="1">
    <location>
        <begin position="8"/>
        <end position="59"/>
    </location>
</feature>
<dbReference type="Proteomes" id="UP000636960">
    <property type="component" value="Unassembled WGS sequence"/>
</dbReference>
<evidence type="ECO:0000313" key="3">
    <source>
        <dbReference type="Proteomes" id="UP000636960"/>
    </source>
</evidence>
<evidence type="ECO:0000313" key="2">
    <source>
        <dbReference type="EMBL" id="GIF01117.1"/>
    </source>
</evidence>
<name>A0A919K572_9ACTN</name>
<accession>A0A919K572</accession>
<dbReference type="EMBL" id="BOMV01000098">
    <property type="protein sequence ID" value="GIF01117.1"/>
    <property type="molecule type" value="Genomic_DNA"/>
</dbReference>
<evidence type="ECO:0000259" key="1">
    <source>
        <dbReference type="Pfam" id="PF04149"/>
    </source>
</evidence>
<sequence>MHTKFEIWRKSTRSSGGDNCVEVSFAQDGSVGVRDSKNRDGAILEFTATEWDSFLGGVRAGEFNR</sequence>
<organism evidence="2 3">
    <name type="scientific">Paractinoplanes rishiriensis</name>
    <dbReference type="NCBI Taxonomy" id="1050105"/>
    <lineage>
        <taxon>Bacteria</taxon>
        <taxon>Bacillati</taxon>
        <taxon>Actinomycetota</taxon>
        <taxon>Actinomycetes</taxon>
        <taxon>Micromonosporales</taxon>
        <taxon>Micromonosporaceae</taxon>
        <taxon>Paractinoplanes</taxon>
    </lineage>
</organism>
<comment type="caution">
    <text evidence="2">The sequence shown here is derived from an EMBL/GenBank/DDBJ whole genome shotgun (WGS) entry which is preliminary data.</text>
</comment>
<dbReference type="RefSeq" id="WP_203789604.1">
    <property type="nucleotide sequence ID" value="NZ_BOMV01000098.1"/>
</dbReference>
<dbReference type="InterPro" id="IPR007278">
    <property type="entry name" value="DUF397"/>
</dbReference>
<keyword evidence="3" id="KW-1185">Reference proteome</keyword>
<proteinExistence type="predicted"/>
<dbReference type="AlphaFoldDB" id="A0A919K572"/>